<organism evidence="1 2">
    <name type="scientific">Kaistia defluvii</name>
    <dbReference type="NCBI Taxonomy" id="410841"/>
    <lineage>
        <taxon>Bacteria</taxon>
        <taxon>Pseudomonadati</taxon>
        <taxon>Pseudomonadota</taxon>
        <taxon>Alphaproteobacteria</taxon>
        <taxon>Hyphomicrobiales</taxon>
        <taxon>Kaistiaceae</taxon>
        <taxon>Kaistia</taxon>
    </lineage>
</organism>
<proteinExistence type="predicted"/>
<gene>
    <name evidence="1" type="ORF">ABIE08_002383</name>
</gene>
<dbReference type="EMBL" id="JBEPSM010000001">
    <property type="protein sequence ID" value="MET4634470.1"/>
    <property type="molecule type" value="Genomic_DNA"/>
</dbReference>
<evidence type="ECO:0000313" key="2">
    <source>
        <dbReference type="Proteomes" id="UP001549321"/>
    </source>
</evidence>
<keyword evidence="2" id="KW-1185">Reference proteome</keyword>
<evidence type="ECO:0000313" key="1">
    <source>
        <dbReference type="EMBL" id="MET4634470.1"/>
    </source>
</evidence>
<name>A0ABV2QZM4_9HYPH</name>
<comment type="caution">
    <text evidence="1">The sequence shown here is derived from an EMBL/GenBank/DDBJ whole genome shotgun (WGS) entry which is preliminary data.</text>
</comment>
<dbReference type="Proteomes" id="UP001549321">
    <property type="component" value="Unassembled WGS sequence"/>
</dbReference>
<protein>
    <submittedName>
        <fullName evidence="1">Uncharacterized protein</fullName>
    </submittedName>
</protein>
<sequence length="71" mass="7881">MGWQPEDTSRDGIAPNIATADLRHAKARYIAEMTKELRSMATSAGMEFLSYLLAVSEEEARQESQRTAHPG</sequence>
<dbReference type="RefSeq" id="WP_354551201.1">
    <property type="nucleotide sequence ID" value="NZ_JBEPSM010000001.1"/>
</dbReference>
<accession>A0ABV2QZM4</accession>
<reference evidence="1 2" key="1">
    <citation type="submission" date="2024-06" db="EMBL/GenBank/DDBJ databases">
        <title>Sorghum-associated microbial communities from plants grown in Nebraska, USA.</title>
        <authorList>
            <person name="Schachtman D."/>
        </authorList>
    </citation>
    <scope>NUCLEOTIDE SEQUENCE [LARGE SCALE GENOMIC DNA]</scope>
    <source>
        <strain evidence="1 2">3207</strain>
    </source>
</reference>